<feature type="region of interest" description="Disordered" evidence="1">
    <location>
        <begin position="8"/>
        <end position="27"/>
    </location>
</feature>
<evidence type="ECO:0000256" key="1">
    <source>
        <dbReference type="SAM" id="MobiDB-lite"/>
    </source>
</evidence>
<dbReference type="PROSITE" id="PS50181">
    <property type="entry name" value="FBOX"/>
    <property type="match status" value="1"/>
</dbReference>
<reference evidence="4" key="2">
    <citation type="submission" date="2015-01" db="EMBL/GenBank/DDBJ databases">
        <title>Evolutionary Origins and Diversification of the Mycorrhizal Mutualists.</title>
        <authorList>
            <consortium name="DOE Joint Genome Institute"/>
            <consortium name="Mycorrhizal Genomics Consortium"/>
            <person name="Kohler A."/>
            <person name="Kuo A."/>
            <person name="Nagy L.G."/>
            <person name="Floudas D."/>
            <person name="Copeland A."/>
            <person name="Barry K.W."/>
            <person name="Cichocki N."/>
            <person name="Veneault-Fourrey C."/>
            <person name="LaButti K."/>
            <person name="Lindquist E.A."/>
            <person name="Lipzen A."/>
            <person name="Lundell T."/>
            <person name="Morin E."/>
            <person name="Murat C."/>
            <person name="Riley R."/>
            <person name="Ohm R."/>
            <person name="Sun H."/>
            <person name="Tunlid A."/>
            <person name="Henrissat B."/>
            <person name="Grigoriev I.V."/>
            <person name="Hibbett D.S."/>
            <person name="Martin F."/>
        </authorList>
    </citation>
    <scope>NUCLEOTIDE SEQUENCE [LARGE SCALE GENOMIC DNA]</scope>
    <source>
        <strain evidence="4">MUT 4182</strain>
    </source>
</reference>
<reference evidence="3 4" key="1">
    <citation type="submission" date="2014-04" db="EMBL/GenBank/DDBJ databases">
        <authorList>
            <consortium name="DOE Joint Genome Institute"/>
            <person name="Kuo A."/>
            <person name="Girlanda M."/>
            <person name="Perotto S."/>
            <person name="Kohler A."/>
            <person name="Nagy L.G."/>
            <person name="Floudas D."/>
            <person name="Copeland A."/>
            <person name="Barry K.W."/>
            <person name="Cichocki N."/>
            <person name="Veneault-Fourrey C."/>
            <person name="LaButti K."/>
            <person name="Lindquist E.A."/>
            <person name="Lipzen A."/>
            <person name="Lundell T."/>
            <person name="Morin E."/>
            <person name="Murat C."/>
            <person name="Sun H."/>
            <person name="Tunlid A."/>
            <person name="Henrissat B."/>
            <person name="Grigoriev I.V."/>
            <person name="Hibbett D.S."/>
            <person name="Martin F."/>
            <person name="Nordberg H.P."/>
            <person name="Cantor M.N."/>
            <person name="Hua S.X."/>
        </authorList>
    </citation>
    <scope>NUCLEOTIDE SEQUENCE [LARGE SCALE GENOMIC DNA]</scope>
    <source>
        <strain evidence="3 4">MUT 4182</strain>
    </source>
</reference>
<dbReference type="AlphaFoldDB" id="A0A0C3QU77"/>
<proteinExistence type="predicted"/>
<organism evidence="3 4">
    <name type="scientific">Tulasnella calospora MUT 4182</name>
    <dbReference type="NCBI Taxonomy" id="1051891"/>
    <lineage>
        <taxon>Eukaryota</taxon>
        <taxon>Fungi</taxon>
        <taxon>Dikarya</taxon>
        <taxon>Basidiomycota</taxon>
        <taxon>Agaricomycotina</taxon>
        <taxon>Agaricomycetes</taxon>
        <taxon>Cantharellales</taxon>
        <taxon>Tulasnellaceae</taxon>
        <taxon>Tulasnella</taxon>
    </lineage>
</organism>
<evidence type="ECO:0000313" key="4">
    <source>
        <dbReference type="Proteomes" id="UP000054248"/>
    </source>
</evidence>
<name>A0A0C3QU77_9AGAM</name>
<gene>
    <name evidence="3" type="ORF">M407DRAFT_19192</name>
</gene>
<protein>
    <recommendedName>
        <fullName evidence="2">F-box domain-containing protein</fullName>
    </recommendedName>
</protein>
<dbReference type="SUPFAM" id="SSF52047">
    <property type="entry name" value="RNI-like"/>
    <property type="match status" value="1"/>
</dbReference>
<dbReference type="OrthoDB" id="3172239at2759"/>
<evidence type="ECO:0000313" key="3">
    <source>
        <dbReference type="EMBL" id="KIO31934.1"/>
    </source>
</evidence>
<dbReference type="STRING" id="1051891.A0A0C3QU77"/>
<dbReference type="HOGENOM" id="CLU_412324_0_0_1"/>
<sequence length="584" mass="65302">MLPAVSVVNSDDQHGLLPSVSEGGENMTSSPLTISQYDQLILTTENALAELHKSAGASSSDINQMEQLRVDQARARNALLPIQTLPHELLLKIWKHMAYESALKGTDGVWVLAQVSKAWADVILGSSDLWCDINNRFSQRRTRWALQRSLERPIHVFLGTESGVEKCFDAVLPHCHRWRELRLAVGLPEITMTLRVISLPILEHLELRVRPGPVVHVEPPNLLASPSLRTLMLHSVPLDWPSPSVPAGLRSLGICNIRAGPTFSQLLAILSSTPILEELRLEVVPLTLESGPPVEQQKPADMPYLQRIRIVNLTRGITTRLLLSIRANQCRSLVATPLDLSTLPDSARNLRKLLAQIASSPQEIFLDIGGSTFAFAVVSTYKPSEPFTIPPITDRSGFVLGFRTDDPVREIQNFVSFVAYTPTPISLLLNPRQPWINAAIEELDWDQLPSLRQLEIKSRYDLGPIFRRLSTPHGPRHSPRWPCPNLSILKFPGMETFPDGFVTFLLDRWGPPEYGGFKIDKSRPAKLKLCHVPKKKQPEYFPPLKSHFAEVWEESVTVPMEDESTTKSGTRRPGSIGWGVVYNT</sequence>
<dbReference type="EMBL" id="KN822959">
    <property type="protein sequence ID" value="KIO31934.1"/>
    <property type="molecule type" value="Genomic_DNA"/>
</dbReference>
<accession>A0A0C3QU77</accession>
<keyword evidence="4" id="KW-1185">Reference proteome</keyword>
<dbReference type="InterPro" id="IPR001810">
    <property type="entry name" value="F-box_dom"/>
</dbReference>
<dbReference type="Proteomes" id="UP000054248">
    <property type="component" value="Unassembled WGS sequence"/>
</dbReference>
<feature type="domain" description="F-box" evidence="2">
    <location>
        <begin position="79"/>
        <end position="133"/>
    </location>
</feature>
<evidence type="ECO:0000259" key="2">
    <source>
        <dbReference type="PROSITE" id="PS50181"/>
    </source>
</evidence>